<feature type="non-terminal residue" evidence="9">
    <location>
        <position position="159"/>
    </location>
</feature>
<feature type="transmembrane region" description="Helical" evidence="7">
    <location>
        <begin position="96"/>
        <end position="121"/>
    </location>
</feature>
<evidence type="ECO:0000313" key="9">
    <source>
        <dbReference type="EMBL" id="KKL77186.1"/>
    </source>
</evidence>
<dbReference type="PROSITE" id="PS50928">
    <property type="entry name" value="ABC_TM1"/>
    <property type="match status" value="1"/>
</dbReference>
<keyword evidence="4 7" id="KW-0812">Transmembrane</keyword>
<evidence type="ECO:0000259" key="8">
    <source>
        <dbReference type="PROSITE" id="PS50928"/>
    </source>
</evidence>
<dbReference type="GO" id="GO:0055085">
    <property type="term" value="P:transmembrane transport"/>
    <property type="evidence" value="ECO:0007669"/>
    <property type="project" value="InterPro"/>
</dbReference>
<gene>
    <name evidence="9" type="ORF">LCGC14_2037390</name>
</gene>
<evidence type="ECO:0000256" key="2">
    <source>
        <dbReference type="ARBA" id="ARBA00022448"/>
    </source>
</evidence>
<keyword evidence="3" id="KW-1003">Cell membrane</keyword>
<dbReference type="InterPro" id="IPR000515">
    <property type="entry name" value="MetI-like"/>
</dbReference>
<sequence length="159" mass="17525">MNQTLRSLAAHILPPALTLIGALLFWEFWVQWRDIAIIVVPPPSEVLERFLDDPAFFWREGGWTLYEATLGLLLGSSFALAVAIAMAHSRLTERALFPLAIIIKVTPIVAVAPVLVIMFGFGTTPKVLVAALISFFPMLVNAMTGFRDVDPGALEFMRS</sequence>
<keyword evidence="2" id="KW-0813">Transport</keyword>
<feature type="transmembrane region" description="Helical" evidence="7">
    <location>
        <begin position="12"/>
        <end position="32"/>
    </location>
</feature>
<dbReference type="PANTHER" id="PTHR30151:SF20">
    <property type="entry name" value="ABC TRANSPORTER PERMEASE PROTEIN HI_0355-RELATED"/>
    <property type="match status" value="1"/>
</dbReference>
<evidence type="ECO:0000256" key="4">
    <source>
        <dbReference type="ARBA" id="ARBA00022692"/>
    </source>
</evidence>
<keyword evidence="5 7" id="KW-1133">Transmembrane helix</keyword>
<reference evidence="9" key="1">
    <citation type="journal article" date="2015" name="Nature">
        <title>Complex archaea that bridge the gap between prokaryotes and eukaryotes.</title>
        <authorList>
            <person name="Spang A."/>
            <person name="Saw J.H."/>
            <person name="Jorgensen S.L."/>
            <person name="Zaremba-Niedzwiedzka K."/>
            <person name="Martijn J."/>
            <person name="Lind A.E."/>
            <person name="van Eijk R."/>
            <person name="Schleper C."/>
            <person name="Guy L."/>
            <person name="Ettema T.J."/>
        </authorList>
    </citation>
    <scope>NUCLEOTIDE SEQUENCE</scope>
</reference>
<dbReference type="Pfam" id="PF00528">
    <property type="entry name" value="BPD_transp_1"/>
    <property type="match status" value="1"/>
</dbReference>
<accession>A0A0F9FFI1</accession>
<evidence type="ECO:0000256" key="7">
    <source>
        <dbReference type="SAM" id="Phobius"/>
    </source>
</evidence>
<comment type="caution">
    <text evidence="9">The sequence shown here is derived from an EMBL/GenBank/DDBJ whole genome shotgun (WGS) entry which is preliminary data.</text>
</comment>
<protein>
    <recommendedName>
        <fullName evidence="8">ABC transmembrane type-1 domain-containing protein</fullName>
    </recommendedName>
</protein>
<evidence type="ECO:0000256" key="3">
    <source>
        <dbReference type="ARBA" id="ARBA00022475"/>
    </source>
</evidence>
<dbReference type="InterPro" id="IPR035906">
    <property type="entry name" value="MetI-like_sf"/>
</dbReference>
<dbReference type="GO" id="GO:0005886">
    <property type="term" value="C:plasma membrane"/>
    <property type="evidence" value="ECO:0007669"/>
    <property type="project" value="UniProtKB-SubCell"/>
</dbReference>
<dbReference type="AlphaFoldDB" id="A0A0F9FFI1"/>
<evidence type="ECO:0000256" key="5">
    <source>
        <dbReference type="ARBA" id="ARBA00022989"/>
    </source>
</evidence>
<feature type="domain" description="ABC transmembrane type-1" evidence="8">
    <location>
        <begin position="61"/>
        <end position="159"/>
    </location>
</feature>
<comment type="subcellular location">
    <subcellularLocation>
        <location evidence="1">Cell membrane</location>
        <topology evidence="1">Multi-pass membrane protein</topology>
    </subcellularLocation>
</comment>
<dbReference type="Gene3D" id="1.10.3720.10">
    <property type="entry name" value="MetI-like"/>
    <property type="match status" value="1"/>
</dbReference>
<keyword evidence="6 7" id="KW-0472">Membrane</keyword>
<dbReference type="PANTHER" id="PTHR30151">
    <property type="entry name" value="ALKANE SULFONATE ABC TRANSPORTER-RELATED, MEMBRANE SUBUNIT"/>
    <property type="match status" value="1"/>
</dbReference>
<evidence type="ECO:0000256" key="1">
    <source>
        <dbReference type="ARBA" id="ARBA00004651"/>
    </source>
</evidence>
<feature type="transmembrane region" description="Helical" evidence="7">
    <location>
        <begin position="127"/>
        <end position="149"/>
    </location>
</feature>
<name>A0A0F9FFI1_9ZZZZ</name>
<organism evidence="9">
    <name type="scientific">marine sediment metagenome</name>
    <dbReference type="NCBI Taxonomy" id="412755"/>
    <lineage>
        <taxon>unclassified sequences</taxon>
        <taxon>metagenomes</taxon>
        <taxon>ecological metagenomes</taxon>
    </lineage>
</organism>
<feature type="transmembrane region" description="Helical" evidence="7">
    <location>
        <begin position="63"/>
        <end position="84"/>
    </location>
</feature>
<proteinExistence type="predicted"/>
<dbReference type="SUPFAM" id="SSF161098">
    <property type="entry name" value="MetI-like"/>
    <property type="match status" value="1"/>
</dbReference>
<evidence type="ECO:0000256" key="6">
    <source>
        <dbReference type="ARBA" id="ARBA00023136"/>
    </source>
</evidence>
<dbReference type="EMBL" id="LAZR01023825">
    <property type="protein sequence ID" value="KKL77186.1"/>
    <property type="molecule type" value="Genomic_DNA"/>
</dbReference>